<dbReference type="EMBL" id="GL380252">
    <property type="protein sequence ID" value="EGT51290.1"/>
    <property type="molecule type" value="Genomic_DNA"/>
</dbReference>
<dbReference type="InParanoid" id="G0PCT1"/>
<accession>G0PCT1</accession>
<keyword evidence="2" id="KW-1185">Reference proteome</keyword>
<evidence type="ECO:0000313" key="1">
    <source>
        <dbReference type="EMBL" id="EGT51290.1"/>
    </source>
</evidence>
<gene>
    <name evidence="1" type="ORF">CAEBREN_09060</name>
</gene>
<dbReference type="HOGENOM" id="CLU_2186278_0_0_1"/>
<sequence>MMPTIDFRKLVLTRPTRNDSTNEVKKRDVAEVVLALKLSVDEVQEKLGKSNLKDLEHNFFFPEFASANVKEMKESIRSQDIAHVAKEVTMIFEIKAQEQEDKDDAHNIQ</sequence>
<organism evidence="2">
    <name type="scientific">Caenorhabditis brenneri</name>
    <name type="common">Nematode worm</name>
    <dbReference type="NCBI Taxonomy" id="135651"/>
    <lineage>
        <taxon>Eukaryota</taxon>
        <taxon>Metazoa</taxon>
        <taxon>Ecdysozoa</taxon>
        <taxon>Nematoda</taxon>
        <taxon>Chromadorea</taxon>
        <taxon>Rhabditida</taxon>
        <taxon>Rhabditina</taxon>
        <taxon>Rhabditomorpha</taxon>
        <taxon>Rhabditoidea</taxon>
        <taxon>Rhabditidae</taxon>
        <taxon>Peloderinae</taxon>
        <taxon>Caenorhabditis</taxon>
    </lineage>
</organism>
<evidence type="ECO:0000313" key="2">
    <source>
        <dbReference type="Proteomes" id="UP000008068"/>
    </source>
</evidence>
<dbReference type="AlphaFoldDB" id="G0PCT1"/>
<dbReference type="Proteomes" id="UP000008068">
    <property type="component" value="Unassembled WGS sequence"/>
</dbReference>
<name>G0PCT1_CAEBE</name>
<protein>
    <submittedName>
        <fullName evidence="1">Uncharacterized protein</fullName>
    </submittedName>
</protein>
<reference evidence="2" key="1">
    <citation type="submission" date="2011-07" db="EMBL/GenBank/DDBJ databases">
        <authorList>
            <consortium name="Caenorhabditis brenneri Sequencing and Analysis Consortium"/>
            <person name="Wilson R.K."/>
        </authorList>
    </citation>
    <scope>NUCLEOTIDE SEQUENCE [LARGE SCALE GENOMIC DNA]</scope>
    <source>
        <strain evidence="2">PB2801</strain>
    </source>
</reference>
<proteinExistence type="predicted"/>